<dbReference type="AlphaFoldDB" id="A0A1Z3HPD8"/>
<evidence type="ECO:0008006" key="3">
    <source>
        <dbReference type="Google" id="ProtNLM"/>
    </source>
</evidence>
<dbReference type="PANTHER" id="PTHR20873">
    <property type="entry name" value="L-SERYL-TRNA(SEC) KINASE"/>
    <property type="match status" value="1"/>
</dbReference>
<dbReference type="EMBL" id="CP021983">
    <property type="protein sequence ID" value="ASC72168.1"/>
    <property type="molecule type" value="Genomic_DNA"/>
</dbReference>
<dbReference type="GO" id="GO:0000049">
    <property type="term" value="F:tRNA binding"/>
    <property type="evidence" value="ECO:0007669"/>
    <property type="project" value="TreeGrafter"/>
</dbReference>
<dbReference type="SUPFAM" id="SSF52540">
    <property type="entry name" value="P-loop containing nucleoside triphosphate hydrolases"/>
    <property type="match status" value="1"/>
</dbReference>
<gene>
    <name evidence="1" type="ORF">XM38_031220</name>
</gene>
<proteinExistence type="predicted"/>
<protein>
    <recommendedName>
        <fullName evidence="3">AAA family ATPase</fullName>
    </recommendedName>
</protein>
<keyword evidence="2" id="KW-1185">Reference proteome</keyword>
<evidence type="ECO:0000313" key="1">
    <source>
        <dbReference type="EMBL" id="ASC72168.1"/>
    </source>
</evidence>
<dbReference type="InterPro" id="IPR017101">
    <property type="entry name" value="P-loop_ATP/GTP-bd_All4644_prd"/>
</dbReference>
<organism evidence="1 2">
    <name type="scientific">Halomicronema hongdechloris C2206</name>
    <dbReference type="NCBI Taxonomy" id="1641165"/>
    <lineage>
        <taxon>Bacteria</taxon>
        <taxon>Bacillati</taxon>
        <taxon>Cyanobacteriota</taxon>
        <taxon>Cyanophyceae</taxon>
        <taxon>Nodosilineales</taxon>
        <taxon>Nodosilineaceae</taxon>
        <taxon>Halomicronema</taxon>
    </lineage>
</organism>
<sequence>MILLIGLPGSGKSTWAQQFVSQHPAYEIVSTDAIRQQLFGDEAVQGSWPQIWRQLQHQLQQNVAAIRQGHRQGTIYDATNVRRRHRRDAIALARHLGFDSITALWFDIPLAICLQHNQMRSRRVPDEVIERMHRQLQGAPPAHWEGFDAIHRWGCDGRIE</sequence>
<dbReference type="Proteomes" id="UP000191901">
    <property type="component" value="Chromosome"/>
</dbReference>
<dbReference type="InterPro" id="IPR052648">
    <property type="entry name" value="Ser-tRNA(Sec)_kinase"/>
</dbReference>
<dbReference type="GO" id="GO:0016301">
    <property type="term" value="F:kinase activity"/>
    <property type="evidence" value="ECO:0007669"/>
    <property type="project" value="TreeGrafter"/>
</dbReference>
<dbReference type="STRING" id="1641165.XM38_07080"/>
<dbReference type="PIRSF" id="PIRSF037081">
    <property type="entry name" value="P-loop_All4644_prd"/>
    <property type="match status" value="1"/>
</dbReference>
<accession>A0A1Z3HPD8</accession>
<dbReference type="Pfam" id="PF13671">
    <property type="entry name" value="AAA_33"/>
    <property type="match status" value="1"/>
</dbReference>
<dbReference type="KEGG" id="hhg:XM38_031220"/>
<dbReference type="PANTHER" id="PTHR20873:SF0">
    <property type="entry name" value="L-SERYL-TRNA(SEC) KINASE"/>
    <property type="match status" value="1"/>
</dbReference>
<name>A0A1Z3HPD8_9CYAN</name>
<dbReference type="InterPro" id="IPR027417">
    <property type="entry name" value="P-loop_NTPase"/>
</dbReference>
<reference evidence="1 2" key="1">
    <citation type="journal article" date="2016" name="Biochim. Biophys. Acta">
        <title>Characterization of red-shifted phycobilisomes isolated from the chlorophyll f-containing cyanobacterium Halomicronema hongdechloris.</title>
        <authorList>
            <person name="Li Y."/>
            <person name="Lin Y."/>
            <person name="Garvey C.J."/>
            <person name="Birch D."/>
            <person name="Corkery R.W."/>
            <person name="Loughlin P.C."/>
            <person name="Scheer H."/>
            <person name="Willows R.D."/>
            <person name="Chen M."/>
        </authorList>
    </citation>
    <scope>NUCLEOTIDE SEQUENCE [LARGE SCALE GENOMIC DNA]</scope>
    <source>
        <strain evidence="1 2">C2206</strain>
    </source>
</reference>
<evidence type="ECO:0000313" key="2">
    <source>
        <dbReference type="Proteomes" id="UP000191901"/>
    </source>
</evidence>
<dbReference type="RefSeq" id="WP_202978899.1">
    <property type="nucleotide sequence ID" value="NZ_CP021983.2"/>
</dbReference>
<dbReference type="Gene3D" id="3.40.50.300">
    <property type="entry name" value="P-loop containing nucleotide triphosphate hydrolases"/>
    <property type="match status" value="1"/>
</dbReference>